<dbReference type="InParanoid" id="A0A1X7VSS4"/>
<protein>
    <submittedName>
        <fullName evidence="1">Uncharacterized protein</fullName>
    </submittedName>
</protein>
<sequence length="93" mass="10375">MAMSTLLDARFKKLALANSAAVDQAIRRLKSEVIDTMLAVPANEELRNDDTESASGPPPTENSLWASFDWKVCQAPSHRTDSTDSFIKVKRYF</sequence>
<evidence type="ECO:0000313" key="1">
    <source>
        <dbReference type="EnsemblMetazoa" id="Aqu2.1.43132_001"/>
    </source>
</evidence>
<dbReference type="EnsemblMetazoa" id="Aqu2.1.43132_001">
    <property type="protein sequence ID" value="Aqu2.1.43132_001"/>
    <property type="gene ID" value="Aqu2.1.43132"/>
</dbReference>
<accession>A0A1X7VSS4</accession>
<dbReference type="AlphaFoldDB" id="A0A1X7VSS4"/>
<reference evidence="1" key="1">
    <citation type="submission" date="2017-05" db="UniProtKB">
        <authorList>
            <consortium name="EnsemblMetazoa"/>
        </authorList>
    </citation>
    <scope>IDENTIFICATION</scope>
</reference>
<proteinExistence type="predicted"/>
<organism evidence="1">
    <name type="scientific">Amphimedon queenslandica</name>
    <name type="common">Sponge</name>
    <dbReference type="NCBI Taxonomy" id="400682"/>
    <lineage>
        <taxon>Eukaryota</taxon>
        <taxon>Metazoa</taxon>
        <taxon>Porifera</taxon>
        <taxon>Demospongiae</taxon>
        <taxon>Heteroscleromorpha</taxon>
        <taxon>Haplosclerida</taxon>
        <taxon>Niphatidae</taxon>
        <taxon>Amphimedon</taxon>
    </lineage>
</organism>
<name>A0A1X7VSS4_AMPQE</name>